<sequence>MSVDATKTYPALFGDGKGHYKVHIVGNSGDFHPRTTLGEELAKILGVPHLPLDTLQWEPNWTPSPRDKFRTRFQEFLDQNPNGWVIDGNYYSVLRDFMEKHQTDVIWLDPPFWLYFPRLLFRTFRRLLGLEPSCSPGCDEDWREAFFSKESIILWCITQHSVVQKREKANMRDLGIESGGIMRRFGGWGYAREMADWKREIEVLIRRGELGGEVGM</sequence>
<proteinExistence type="predicted"/>
<comment type="caution">
    <text evidence="1">The sequence shown here is derived from an EMBL/GenBank/DDBJ whole genome shotgun (WGS) entry which is preliminary data.</text>
</comment>
<dbReference type="OrthoDB" id="65590at2759"/>
<dbReference type="PANTHER" id="PTHR37816:SF1">
    <property type="entry name" value="TOXIN"/>
    <property type="match status" value="1"/>
</dbReference>
<dbReference type="GeneID" id="19201466"/>
<dbReference type="Proteomes" id="UP000053558">
    <property type="component" value="Unassembled WGS sequence"/>
</dbReference>
<dbReference type="PANTHER" id="PTHR37816">
    <property type="entry name" value="YALI0E33011P"/>
    <property type="match status" value="1"/>
</dbReference>
<dbReference type="EMBL" id="JH711589">
    <property type="protein sequence ID" value="EIW75188.1"/>
    <property type="molecule type" value="Genomic_DNA"/>
</dbReference>
<dbReference type="OMA" id="WVLDGNY"/>
<evidence type="ECO:0000313" key="1">
    <source>
        <dbReference type="EMBL" id="EIW75188.1"/>
    </source>
</evidence>
<organism evidence="1 2">
    <name type="scientific">Coniophora puteana (strain RWD-64-598)</name>
    <name type="common">Brown rot fungus</name>
    <dbReference type="NCBI Taxonomy" id="741705"/>
    <lineage>
        <taxon>Eukaryota</taxon>
        <taxon>Fungi</taxon>
        <taxon>Dikarya</taxon>
        <taxon>Basidiomycota</taxon>
        <taxon>Agaricomycotina</taxon>
        <taxon>Agaricomycetes</taxon>
        <taxon>Agaricomycetidae</taxon>
        <taxon>Boletales</taxon>
        <taxon>Coniophorineae</taxon>
        <taxon>Coniophoraceae</taxon>
        <taxon>Coniophora</taxon>
    </lineage>
</organism>
<accession>A0A5M3M7H5</accession>
<evidence type="ECO:0000313" key="2">
    <source>
        <dbReference type="Proteomes" id="UP000053558"/>
    </source>
</evidence>
<dbReference type="InterPro" id="IPR027417">
    <property type="entry name" value="P-loop_NTPase"/>
</dbReference>
<dbReference type="RefSeq" id="XP_007774610.1">
    <property type="nucleotide sequence ID" value="XM_007776420.1"/>
</dbReference>
<dbReference type="KEGG" id="cput:CONPUDRAFT_140148"/>
<dbReference type="InterPro" id="IPR052922">
    <property type="entry name" value="Cytidylate_Kinase-2"/>
</dbReference>
<gene>
    <name evidence="1" type="ORF">CONPUDRAFT_140148</name>
</gene>
<name>A0A5M3M7H5_CONPW</name>
<dbReference type="AlphaFoldDB" id="A0A5M3M7H5"/>
<reference evidence="2" key="1">
    <citation type="journal article" date="2012" name="Science">
        <title>The Paleozoic origin of enzymatic lignin decomposition reconstructed from 31 fungal genomes.</title>
        <authorList>
            <person name="Floudas D."/>
            <person name="Binder M."/>
            <person name="Riley R."/>
            <person name="Barry K."/>
            <person name="Blanchette R.A."/>
            <person name="Henrissat B."/>
            <person name="Martinez A.T."/>
            <person name="Otillar R."/>
            <person name="Spatafora J.W."/>
            <person name="Yadav J.S."/>
            <person name="Aerts A."/>
            <person name="Benoit I."/>
            <person name="Boyd A."/>
            <person name="Carlson A."/>
            <person name="Copeland A."/>
            <person name="Coutinho P.M."/>
            <person name="de Vries R.P."/>
            <person name="Ferreira P."/>
            <person name="Findley K."/>
            <person name="Foster B."/>
            <person name="Gaskell J."/>
            <person name="Glotzer D."/>
            <person name="Gorecki P."/>
            <person name="Heitman J."/>
            <person name="Hesse C."/>
            <person name="Hori C."/>
            <person name="Igarashi K."/>
            <person name="Jurgens J.A."/>
            <person name="Kallen N."/>
            <person name="Kersten P."/>
            <person name="Kohler A."/>
            <person name="Kuees U."/>
            <person name="Kumar T.K.A."/>
            <person name="Kuo A."/>
            <person name="LaButti K."/>
            <person name="Larrondo L.F."/>
            <person name="Lindquist E."/>
            <person name="Ling A."/>
            <person name="Lombard V."/>
            <person name="Lucas S."/>
            <person name="Lundell T."/>
            <person name="Martin R."/>
            <person name="McLaughlin D.J."/>
            <person name="Morgenstern I."/>
            <person name="Morin E."/>
            <person name="Murat C."/>
            <person name="Nagy L.G."/>
            <person name="Nolan M."/>
            <person name="Ohm R.A."/>
            <person name="Patyshakuliyeva A."/>
            <person name="Rokas A."/>
            <person name="Ruiz-Duenas F.J."/>
            <person name="Sabat G."/>
            <person name="Salamov A."/>
            <person name="Samejima M."/>
            <person name="Schmutz J."/>
            <person name="Slot J.C."/>
            <person name="St John F."/>
            <person name="Stenlid J."/>
            <person name="Sun H."/>
            <person name="Sun S."/>
            <person name="Syed K."/>
            <person name="Tsang A."/>
            <person name="Wiebenga A."/>
            <person name="Young D."/>
            <person name="Pisabarro A."/>
            <person name="Eastwood D.C."/>
            <person name="Martin F."/>
            <person name="Cullen D."/>
            <person name="Grigoriev I.V."/>
            <person name="Hibbett D.S."/>
        </authorList>
    </citation>
    <scope>NUCLEOTIDE SEQUENCE [LARGE SCALE GENOMIC DNA]</scope>
    <source>
        <strain evidence="2">RWD-64-598 SS2</strain>
    </source>
</reference>
<dbReference type="SUPFAM" id="SSF52540">
    <property type="entry name" value="P-loop containing nucleoside triphosphate hydrolases"/>
    <property type="match status" value="1"/>
</dbReference>
<keyword evidence="2" id="KW-1185">Reference proteome</keyword>
<protein>
    <submittedName>
        <fullName evidence="1">Uncharacterized protein</fullName>
    </submittedName>
</protein>